<organism evidence="4 5">
    <name type="scientific">Neorhizobium galegae bv. orientalis str. HAMBI 540</name>
    <dbReference type="NCBI Taxonomy" id="1028800"/>
    <lineage>
        <taxon>Bacteria</taxon>
        <taxon>Pseudomonadati</taxon>
        <taxon>Pseudomonadota</taxon>
        <taxon>Alphaproteobacteria</taxon>
        <taxon>Hyphomicrobiales</taxon>
        <taxon>Rhizobiaceae</taxon>
        <taxon>Rhizobium/Agrobacterium group</taxon>
        <taxon>Neorhizobium</taxon>
    </lineage>
</organism>
<dbReference type="InterPro" id="IPR036264">
    <property type="entry name" value="Bact_exopeptidase_dim_dom"/>
</dbReference>
<dbReference type="InterPro" id="IPR011650">
    <property type="entry name" value="Peptidase_M20_dimer"/>
</dbReference>
<dbReference type="eggNOG" id="COG0624">
    <property type="taxonomic scope" value="Bacteria"/>
</dbReference>
<dbReference type="PANTHER" id="PTHR43808:SF3">
    <property type="entry name" value="ACETYLORNITHINE DEACETYLASE"/>
    <property type="match status" value="1"/>
</dbReference>
<name>A0A068SY31_NEOGA</name>
<keyword evidence="1" id="KW-0479">Metal-binding</keyword>
<evidence type="ECO:0000259" key="3">
    <source>
        <dbReference type="Pfam" id="PF07687"/>
    </source>
</evidence>
<dbReference type="PATRIC" id="fig|1028800.3.peg.5044"/>
<keyword evidence="5" id="KW-1185">Reference proteome</keyword>
<evidence type="ECO:0000313" key="4">
    <source>
        <dbReference type="EMBL" id="CDN51103.1"/>
    </source>
</evidence>
<evidence type="ECO:0000256" key="1">
    <source>
        <dbReference type="ARBA" id="ARBA00022723"/>
    </source>
</evidence>
<dbReference type="Proteomes" id="UP000028181">
    <property type="component" value="Plasmid pHAMBI540a"/>
</dbReference>
<gene>
    <name evidence="4" type="ORF">RG540_PA04250</name>
</gene>
<evidence type="ECO:0000256" key="2">
    <source>
        <dbReference type="ARBA" id="ARBA00022801"/>
    </source>
</evidence>
<dbReference type="SUPFAM" id="SSF53187">
    <property type="entry name" value="Zn-dependent exopeptidases"/>
    <property type="match status" value="1"/>
</dbReference>
<dbReference type="GO" id="GO:0046872">
    <property type="term" value="F:metal ion binding"/>
    <property type="evidence" value="ECO:0007669"/>
    <property type="project" value="UniProtKB-KW"/>
</dbReference>
<dbReference type="Gene3D" id="3.40.630.10">
    <property type="entry name" value="Zn peptidases"/>
    <property type="match status" value="1"/>
</dbReference>
<dbReference type="Gene3D" id="3.30.70.360">
    <property type="match status" value="1"/>
</dbReference>
<dbReference type="EMBL" id="HG938354">
    <property type="protein sequence ID" value="CDN51103.1"/>
    <property type="molecule type" value="Genomic_DNA"/>
</dbReference>
<feature type="domain" description="Peptidase M20 dimerisation" evidence="3">
    <location>
        <begin position="215"/>
        <end position="327"/>
    </location>
</feature>
<dbReference type="HOGENOM" id="CLU_021802_2_0_5"/>
<keyword evidence="2" id="KW-0378">Hydrolase</keyword>
<dbReference type="SUPFAM" id="SSF55031">
    <property type="entry name" value="Bacterial exopeptidase dimerisation domain"/>
    <property type="match status" value="1"/>
</dbReference>
<accession>A0A068SY31</accession>
<keyword evidence="4" id="KW-0614">Plasmid</keyword>
<dbReference type="KEGG" id="ngg:RG540_PA04250"/>
<sequence>MTGTEDTAMNTPQPASSQQILGPAMAAIERDVEVAVDDLARMIEVDTSFPPGLGYDAFADLMAELLSPLGFDFERVVVPRDLWYVAGGPASGERTNLIATRETGKPVCGLYYHVDTVPVAPGWARDPLKLTVEGDDLFGLGAADMKGTIAATLLALRAAKKCGLPLYYDPMLLLCTDEEGGLYPGIRYLAEQGMLKGHILNFNGSAAPRIWAGCFGVFHLQVTIRGHAVHAGEGNRTGAGINAIEGALPLLNALMALKPVVASRASALTPPPHASGPLRPQLSISAVNGGTAGGQVPAEIKILVSRRYAPEESYEDARAEIESLIRDGVAGTGLGLEIDLVGHLIPTGDPEGPHWPRWQKALSLGFGYKPEDFQKWGAASCSDFGYVQRSGFGQEVLLGGLGRPESCIHSPEEHTTRQDIIALAKSILAYLAADFAADAIPENRA</sequence>
<dbReference type="AlphaFoldDB" id="A0A068SY31"/>
<reference evidence="5" key="1">
    <citation type="journal article" date="2014" name="BMC Genomics">
        <title>Genome sequencing of two Neorhizobium galegae strains reveals a noeT gene responsible for the unusual acetylation of the nodulation factors.</title>
        <authorList>
            <person name="Osterman J."/>
            <person name="Marsh J."/>
            <person name="Laine P.K."/>
            <person name="Zeng Z."/>
            <person name="Alatalo E."/>
            <person name="Sullivan J.T."/>
            <person name="Young J.P."/>
            <person name="Thomas-Oates J."/>
            <person name="Paulin L."/>
            <person name="Lindstrom K."/>
        </authorList>
    </citation>
    <scope>NUCLEOTIDE SEQUENCE [LARGE SCALE GENOMIC DNA]</scope>
    <source>
        <strain evidence="5">HAMBI 540</strain>
    </source>
</reference>
<evidence type="ECO:0000313" key="5">
    <source>
        <dbReference type="Proteomes" id="UP000028181"/>
    </source>
</evidence>
<dbReference type="PANTHER" id="PTHR43808">
    <property type="entry name" value="ACETYLORNITHINE DEACETYLASE"/>
    <property type="match status" value="1"/>
</dbReference>
<dbReference type="InterPro" id="IPR050072">
    <property type="entry name" value="Peptidase_M20A"/>
</dbReference>
<dbReference type="Pfam" id="PF07687">
    <property type="entry name" value="M20_dimer"/>
    <property type="match status" value="1"/>
</dbReference>
<geneLocation type="plasmid" evidence="5">
    <name>II</name>
</geneLocation>
<dbReference type="GO" id="GO:0016787">
    <property type="term" value="F:hydrolase activity"/>
    <property type="evidence" value="ECO:0007669"/>
    <property type="project" value="UniProtKB-KW"/>
</dbReference>
<dbReference type="InterPro" id="IPR002933">
    <property type="entry name" value="Peptidase_M20"/>
</dbReference>
<proteinExistence type="predicted"/>
<protein>
    <submittedName>
        <fullName evidence="4">Acetylornithine deacetylase or succinyl-diaminopimelate desuccinylase</fullName>
    </submittedName>
</protein>
<dbReference type="Pfam" id="PF01546">
    <property type="entry name" value="Peptidase_M20"/>
    <property type="match status" value="1"/>
</dbReference>